<dbReference type="Proteomes" id="UP000254620">
    <property type="component" value="Unassembled WGS sequence"/>
</dbReference>
<reference evidence="17 18" key="1">
    <citation type="submission" date="2018-06" db="EMBL/GenBank/DDBJ databases">
        <authorList>
            <consortium name="Pathogen Informatics"/>
            <person name="Doyle S."/>
        </authorList>
    </citation>
    <scope>NUCLEOTIDE SEQUENCE [LARGE SCALE GENOMIC DNA]</scope>
    <source>
        <strain evidence="15 18">NCTC10926</strain>
        <strain evidence="14 17">NCTC11296</strain>
    </source>
</reference>
<feature type="transmembrane region" description="Helical" evidence="9">
    <location>
        <begin position="133"/>
        <end position="153"/>
    </location>
</feature>
<dbReference type="InterPro" id="IPR025966">
    <property type="entry name" value="OppC_N"/>
</dbReference>
<dbReference type="InterPro" id="IPR000515">
    <property type="entry name" value="MetI-like"/>
</dbReference>
<comment type="similarity">
    <text evidence="8">Belongs to the binding-protein-dependent transport system permease family. OppBC subfamily.</text>
</comment>
<dbReference type="Gene3D" id="1.10.3720.10">
    <property type="entry name" value="MetI-like"/>
    <property type="match status" value="1"/>
</dbReference>
<evidence type="ECO:0000313" key="20">
    <source>
        <dbReference type="Proteomes" id="UP001347884"/>
    </source>
</evidence>
<evidence type="ECO:0000313" key="13">
    <source>
        <dbReference type="EMBL" id="RZN60354.1"/>
    </source>
</evidence>
<evidence type="ECO:0000259" key="10">
    <source>
        <dbReference type="PROSITE" id="PS50928"/>
    </source>
</evidence>
<keyword evidence="20" id="KW-1185">Reference proteome</keyword>
<protein>
    <submittedName>
        <fullName evidence="13">ABC transporter permease subunit</fullName>
    </submittedName>
    <submittedName>
        <fullName evidence="12 14">Peptide ABC transporter permease</fullName>
    </submittedName>
    <submittedName>
        <fullName evidence="15">Peptide transport system permease protein sapC</fullName>
    </submittedName>
</protein>
<keyword evidence="2 9" id="KW-0813">Transport</keyword>
<evidence type="ECO:0000256" key="5">
    <source>
        <dbReference type="ARBA" id="ARBA00022692"/>
    </source>
</evidence>
<evidence type="ECO:0000256" key="9">
    <source>
        <dbReference type="RuleBase" id="RU363032"/>
    </source>
</evidence>
<dbReference type="AlphaFoldDB" id="A0A0F5EVI7"/>
<gene>
    <name evidence="14" type="primary">sapC</name>
    <name evidence="12" type="ORF">DM482_11585</name>
    <name evidence="13" type="ORF">EIG79_03840</name>
    <name evidence="11" type="ORF">M5S13_11395</name>
    <name evidence="15" type="ORF">NCTC10926_00128</name>
    <name evidence="14" type="ORF">NCTC11296_02280</name>
</gene>
<dbReference type="EMBL" id="UGHK01000002">
    <property type="protein sequence ID" value="STO72356.1"/>
    <property type="molecule type" value="Genomic_DNA"/>
</dbReference>
<dbReference type="PANTHER" id="PTHR43386">
    <property type="entry name" value="OLIGOPEPTIDE TRANSPORT SYSTEM PERMEASE PROTEIN APPC"/>
    <property type="match status" value="1"/>
</dbReference>
<evidence type="ECO:0000313" key="16">
    <source>
        <dbReference type="Proteomes" id="UP000247594"/>
    </source>
</evidence>
<dbReference type="RefSeq" id="WP_017806979.1">
    <property type="nucleotide sequence ID" value="NZ_CP058307.1"/>
</dbReference>
<dbReference type="SUPFAM" id="SSF161098">
    <property type="entry name" value="MetI-like"/>
    <property type="match status" value="1"/>
</dbReference>
<dbReference type="Pfam" id="PF00528">
    <property type="entry name" value="BPD_transp_1"/>
    <property type="match status" value="1"/>
</dbReference>
<reference evidence="11 20" key="4">
    <citation type="journal article" date="2022" name="Front. Microbiol.">
        <title>Commensal bacteria contribute to the growth of multidrug-resistant Avibacterium paragallinarum in chickens.</title>
        <authorList>
            <person name="Zhu J."/>
            <person name="Chen Y."/>
            <person name="Wu Y."/>
            <person name="Wang Y."/>
            <person name="Zhu K."/>
        </authorList>
    </citation>
    <scope>NUCLEOTIDE SEQUENCE [LARGE SCALE GENOMIC DNA]</scope>
    <source>
        <strain evidence="11 20">AV25</strain>
    </source>
</reference>
<proteinExistence type="inferred from homology"/>
<dbReference type="InterPro" id="IPR050366">
    <property type="entry name" value="BP-dependent_transpt_permease"/>
</dbReference>
<reference evidence="12 16" key="2">
    <citation type="submission" date="2018-06" db="EMBL/GenBank/DDBJ databases">
        <authorList>
            <person name="Teymurazov M."/>
            <person name="Kislichkina A."/>
            <person name="Abaymova A."/>
            <person name="Mukhina T."/>
            <person name="Mayskaya N."/>
            <person name="Svetoch E."/>
            <person name="Bogun A."/>
        </authorList>
    </citation>
    <scope>NUCLEOTIDE SEQUENCE [LARGE SCALE GENOMIC DNA]</scope>
    <source>
        <strain evidence="12 16">SCPM-O-B-8406</strain>
    </source>
</reference>
<keyword evidence="3" id="KW-1003">Cell membrane</keyword>
<dbReference type="CDD" id="cd06261">
    <property type="entry name" value="TM_PBP2"/>
    <property type="match status" value="1"/>
</dbReference>
<dbReference type="EMBL" id="JAMDKF010000034">
    <property type="protein sequence ID" value="MEE6042468.1"/>
    <property type="molecule type" value="Genomic_DNA"/>
</dbReference>
<reference evidence="11" key="5">
    <citation type="submission" date="2022-05" db="EMBL/GenBank/DDBJ databases">
        <authorList>
            <person name="Chen Y."/>
            <person name="Zhu J."/>
            <person name="Zhu K."/>
        </authorList>
    </citation>
    <scope>NUCLEOTIDE SEQUENCE</scope>
    <source>
        <strain evidence="11">AV25</strain>
    </source>
</reference>
<dbReference type="eggNOG" id="COG4171">
    <property type="taxonomic scope" value="Bacteria"/>
</dbReference>
<evidence type="ECO:0000313" key="12">
    <source>
        <dbReference type="EMBL" id="PXZ38007.1"/>
    </source>
</evidence>
<dbReference type="InterPro" id="IPR035906">
    <property type="entry name" value="MetI-like_sf"/>
</dbReference>
<feature type="transmembrane region" description="Helical" evidence="9">
    <location>
        <begin position="260"/>
        <end position="287"/>
    </location>
</feature>
<evidence type="ECO:0000313" key="15">
    <source>
        <dbReference type="EMBL" id="SUU96784.1"/>
    </source>
</evidence>
<feature type="transmembrane region" description="Helical" evidence="9">
    <location>
        <begin position="219"/>
        <end position="240"/>
    </location>
</feature>
<feature type="transmembrane region" description="Helical" evidence="9">
    <location>
        <begin position="159"/>
        <end position="177"/>
    </location>
</feature>
<dbReference type="Pfam" id="PF12911">
    <property type="entry name" value="OppC_N"/>
    <property type="match status" value="1"/>
</dbReference>
<evidence type="ECO:0000256" key="2">
    <source>
        <dbReference type="ARBA" id="ARBA00022448"/>
    </source>
</evidence>
<evidence type="ECO:0000313" key="11">
    <source>
        <dbReference type="EMBL" id="MEE6042468.1"/>
    </source>
</evidence>
<evidence type="ECO:0000256" key="8">
    <source>
        <dbReference type="ARBA" id="ARBA00024202"/>
    </source>
</evidence>
<dbReference type="Proteomes" id="UP000247594">
    <property type="component" value="Unassembled WGS sequence"/>
</dbReference>
<accession>A0A0F5EVI7</accession>
<keyword evidence="7 9" id="KW-0472">Membrane</keyword>
<evidence type="ECO:0000256" key="7">
    <source>
        <dbReference type="ARBA" id="ARBA00023136"/>
    </source>
</evidence>
<dbReference type="PROSITE" id="PS50928">
    <property type="entry name" value="ABC_TM1"/>
    <property type="match status" value="1"/>
</dbReference>
<feature type="transmembrane region" description="Helical" evidence="9">
    <location>
        <begin position="27"/>
        <end position="49"/>
    </location>
</feature>
<evidence type="ECO:0000256" key="4">
    <source>
        <dbReference type="ARBA" id="ARBA00022519"/>
    </source>
</evidence>
<dbReference type="PANTHER" id="PTHR43386:SF5">
    <property type="entry name" value="PUTRESCINE EXPORT SYSTEM PERMEASE PROTEIN SAPC"/>
    <property type="match status" value="1"/>
</dbReference>
<evidence type="ECO:0000313" key="18">
    <source>
        <dbReference type="Proteomes" id="UP000254620"/>
    </source>
</evidence>
<dbReference type="OrthoDB" id="9805884at2"/>
<evidence type="ECO:0000313" key="17">
    <source>
        <dbReference type="Proteomes" id="UP000254465"/>
    </source>
</evidence>
<evidence type="ECO:0000313" key="14">
    <source>
        <dbReference type="EMBL" id="STO72356.1"/>
    </source>
</evidence>
<comment type="subcellular location">
    <subcellularLocation>
        <location evidence="1">Cell inner membrane</location>
        <topology evidence="1">Multi-pass membrane protein</topology>
    </subcellularLocation>
    <subcellularLocation>
        <location evidence="9">Cell membrane</location>
        <topology evidence="9">Multi-pass membrane protein</topology>
    </subcellularLocation>
</comment>
<organism evidence="13 19">
    <name type="scientific">Avibacterium paragallinarum</name>
    <name type="common">Haemophilus gallinarum</name>
    <dbReference type="NCBI Taxonomy" id="728"/>
    <lineage>
        <taxon>Bacteria</taxon>
        <taxon>Pseudomonadati</taxon>
        <taxon>Pseudomonadota</taxon>
        <taxon>Gammaproteobacteria</taxon>
        <taxon>Pasteurellales</taxon>
        <taxon>Pasteurellaceae</taxon>
        <taxon>Avibacterium</taxon>
    </lineage>
</organism>
<keyword evidence="5 9" id="KW-0812">Transmembrane</keyword>
<dbReference type="GO" id="GO:0055085">
    <property type="term" value="P:transmembrane transport"/>
    <property type="evidence" value="ECO:0007669"/>
    <property type="project" value="InterPro"/>
</dbReference>
<feature type="transmembrane region" description="Helical" evidence="9">
    <location>
        <begin position="96"/>
        <end position="121"/>
    </location>
</feature>
<sequence length="296" mass="33307">MQDKDTEEFRHTRTFTNIWKLFYQNKVALGSFYLFLAFILTALFSRFLAPYSDQMQFVGYELMPPSWVNEGKITYFFGTDDIGRDVFSRLIIGTTYTLGSALIVILMTAIFGGILGAWAGMSQGIKARILGHFLDAFLSIPVLLIAIIIATLMQPSLMNAILAITLALLPHFIHEIYQTIQTELKKEYVLMLRLEGASNWLIFKEAIFPNICIKYIQEIVRAFTIAILDISALSFISLGAQPPTPEWGAMIKDSLELIYLAPWTIILPGLAIMALILVGLLLGNGICQAIEQYYKK</sequence>
<dbReference type="EMBL" id="UFSW01000001">
    <property type="protein sequence ID" value="SUU96784.1"/>
    <property type="molecule type" value="Genomic_DNA"/>
</dbReference>
<dbReference type="EMBL" id="RQXS01000011">
    <property type="protein sequence ID" value="RZN60354.1"/>
    <property type="molecule type" value="Genomic_DNA"/>
</dbReference>
<dbReference type="Proteomes" id="UP000254465">
    <property type="component" value="Unassembled WGS sequence"/>
</dbReference>
<keyword evidence="6 9" id="KW-1133">Transmembrane helix</keyword>
<keyword evidence="4" id="KW-0997">Cell inner membrane</keyword>
<feature type="domain" description="ABC transmembrane type-1" evidence="10">
    <location>
        <begin position="98"/>
        <end position="283"/>
    </location>
</feature>
<dbReference type="Proteomes" id="UP000294229">
    <property type="component" value="Unassembled WGS sequence"/>
</dbReference>
<dbReference type="STRING" id="728.VY92_04960"/>
<evidence type="ECO:0000256" key="6">
    <source>
        <dbReference type="ARBA" id="ARBA00022989"/>
    </source>
</evidence>
<evidence type="ECO:0000313" key="19">
    <source>
        <dbReference type="Proteomes" id="UP000294229"/>
    </source>
</evidence>
<reference evidence="13 19" key="3">
    <citation type="submission" date="2018-11" db="EMBL/GenBank/DDBJ databases">
        <title>Sequencing Av. paragallinarum serogroups.</title>
        <authorList>
            <person name="Hellmuth J.E."/>
            <person name="Boucher C.E."/>
            <person name="Cason E.D."/>
        </authorList>
    </citation>
    <scope>NUCLEOTIDE SEQUENCE [LARGE SCALE GENOMIC DNA]</scope>
    <source>
        <strain evidence="13 19">SA-3</strain>
    </source>
</reference>
<name>A0A0F5EVI7_AVIPA</name>
<dbReference type="EMBL" id="QJPJ01000030">
    <property type="protein sequence ID" value="PXZ38007.1"/>
    <property type="molecule type" value="Genomic_DNA"/>
</dbReference>
<dbReference type="GO" id="GO:0005886">
    <property type="term" value="C:plasma membrane"/>
    <property type="evidence" value="ECO:0007669"/>
    <property type="project" value="UniProtKB-SubCell"/>
</dbReference>
<evidence type="ECO:0000256" key="3">
    <source>
        <dbReference type="ARBA" id="ARBA00022475"/>
    </source>
</evidence>
<evidence type="ECO:0000256" key="1">
    <source>
        <dbReference type="ARBA" id="ARBA00004429"/>
    </source>
</evidence>
<dbReference type="Proteomes" id="UP001347884">
    <property type="component" value="Unassembled WGS sequence"/>
</dbReference>